<gene>
    <name evidence="12" type="primary">ENGase</name>
</gene>
<dbReference type="RefSeq" id="XP_011301389.1">
    <property type="nucleotide sequence ID" value="XM_011303087.1"/>
</dbReference>
<proteinExistence type="inferred from homology"/>
<keyword evidence="11" id="KW-1185">Reference proteome</keyword>
<dbReference type="AlphaFoldDB" id="A0A9R1T1Z0"/>
<dbReference type="EC" id="3.2.1.96" evidence="3"/>
<dbReference type="Pfam" id="PF03644">
    <property type="entry name" value="Glyco_hydro_85"/>
    <property type="match status" value="1"/>
</dbReference>
<dbReference type="CDD" id="cd06547">
    <property type="entry name" value="GH85_ENGase"/>
    <property type="match status" value="1"/>
</dbReference>
<dbReference type="OrthoDB" id="284473at2759"/>
<dbReference type="GO" id="GO:0033925">
    <property type="term" value="F:mannosyl-glycoprotein endo-beta-N-acetylglucosaminidase activity"/>
    <property type="evidence" value="ECO:0007669"/>
    <property type="project" value="UniProtKB-EC"/>
</dbReference>
<reference evidence="12" key="1">
    <citation type="submission" date="2025-08" db="UniProtKB">
        <authorList>
            <consortium name="RefSeq"/>
        </authorList>
    </citation>
    <scope>IDENTIFICATION</scope>
    <source>
        <strain evidence="12">USDA-PBARC FA_bdor</strain>
        <tissue evidence="12">Whole organism</tissue>
    </source>
</reference>
<evidence type="ECO:0000256" key="4">
    <source>
        <dbReference type="ARBA" id="ARBA00022490"/>
    </source>
</evidence>
<evidence type="ECO:0000256" key="2">
    <source>
        <dbReference type="ARBA" id="ARBA00007849"/>
    </source>
</evidence>
<evidence type="ECO:0000256" key="9">
    <source>
        <dbReference type="ARBA" id="ARBA00072457"/>
    </source>
</evidence>
<keyword evidence="4" id="KW-0963">Cytoplasm</keyword>
<sequence>MEESSGVVQPFSNLDDLYRNLNSLTPWPRGESLRSSAEYVYPGNELEKSSGTLTRLNRHEQPRTIVCHDMKGGYLEDRFINGSSDNTCYTFYHWSIIDTFIYFSHHMVTIPPFGWINAAHKHGVKVLGTLITEHKDGEAIWDEVLSSPEKTTRFADALITLTKFYGFEGWLLNVENKIKLEDIERLQFFIRHLTNGLRKDVADSEVIWYDSIIHDGSLNWQNQLNDKNQLFFDCCDGIFLNYNWNDEKLKSSREIAARNGRLRDVYVGLDVWGRGCPGGGGFNSIHALERIRKFELSVAIFAPGWTHENFGPSTFEKIENIFWAQLAPLLYIHVPMYYNETFNTSFCRGYGNKLYRYGVSNGGGSFFNLTLQKPQISVPAVHLKFTYKDVPEPTPKSSPTKKVPEHTFETLFEIIKLQGREISFFPKDSNVSVNLTEFCGEFSYGGGGCLQVTTVHPQNYHRLFLTHLEFSEDVQASLIHGESEEVLNNDDNRTRAPTLVLINNRSNTSNFLQANGTFQLNSRWRKSYYTPNLRIINEIAVAFSYEGRHYLGELKIEPVHRFFNSVLKLS</sequence>
<dbReference type="InterPro" id="IPR005201">
    <property type="entry name" value="TIM_ENGase"/>
</dbReference>
<comment type="catalytic activity">
    <reaction evidence="7">
        <text>an N(4)-(oligosaccharide-(1-&gt;3)-[oligosaccharide-(1-&gt;6)]-beta-D-Man-(1-&gt;4)-beta-D-GlcNAc-(1-&gt;4)-alpha-D-GlcNAc)-L-asparaginyl-[protein] + H2O = an oligosaccharide-(1-&gt;3)-[oligosaccharide-(1-&gt;6)]-beta-D-Man-(1-&gt;4)-D-GlcNAc + N(4)-(N-acetyl-beta-D-glucosaminyl)-L-asparaginyl-[protein]</text>
        <dbReference type="Rhea" id="RHEA:73067"/>
        <dbReference type="Rhea" id="RHEA-COMP:12603"/>
        <dbReference type="Rhea" id="RHEA-COMP:18176"/>
        <dbReference type="ChEBI" id="CHEBI:15377"/>
        <dbReference type="ChEBI" id="CHEBI:132248"/>
        <dbReference type="ChEBI" id="CHEBI:192714"/>
        <dbReference type="ChEBI" id="CHEBI:192715"/>
        <dbReference type="EC" id="3.2.1.96"/>
    </reaction>
</comment>
<dbReference type="PANTHER" id="PTHR13246:SF1">
    <property type="entry name" value="CYTOSOLIC ENDO-BETA-N-ACETYLGLUCOSAMINIDASE"/>
    <property type="match status" value="1"/>
</dbReference>
<evidence type="ECO:0000259" key="10">
    <source>
        <dbReference type="Pfam" id="PF03644"/>
    </source>
</evidence>
<evidence type="ECO:0000256" key="1">
    <source>
        <dbReference type="ARBA" id="ARBA00004514"/>
    </source>
</evidence>
<feature type="domain" description="Cytosolic endo-beta-N-acetylglucosaminidase TIM barrel" evidence="10">
    <location>
        <begin position="74"/>
        <end position="353"/>
    </location>
</feature>
<comment type="function">
    <text evidence="8">Endoglycosidase that releases N-glycans from glycoproteins by cleaving the beta-1,4-glycosidic bond in the N,N'-diacetylchitobiose core. Involved in the processing of free oligosaccharides in the cytosol.</text>
</comment>
<keyword evidence="5" id="KW-0378">Hydrolase</keyword>
<dbReference type="PANTHER" id="PTHR13246">
    <property type="entry name" value="ENDO BETA N-ACETYLGLUCOSAMINIDASE"/>
    <property type="match status" value="1"/>
</dbReference>
<evidence type="ECO:0000256" key="8">
    <source>
        <dbReference type="ARBA" id="ARBA00054935"/>
    </source>
</evidence>
<dbReference type="KEGG" id="fas:105265543"/>
<evidence type="ECO:0000256" key="7">
    <source>
        <dbReference type="ARBA" id="ARBA00034414"/>
    </source>
</evidence>
<name>A0A9R1T1Z0_9HYME</name>
<dbReference type="Proteomes" id="UP000694866">
    <property type="component" value="Unplaced"/>
</dbReference>
<dbReference type="InterPro" id="IPR017853">
    <property type="entry name" value="GH"/>
</dbReference>
<protein>
    <recommendedName>
        <fullName evidence="9">Cytosolic endo-beta-N-acetylglucosaminidase</fullName>
        <ecNumber evidence="3">3.2.1.96</ecNumber>
    </recommendedName>
</protein>
<accession>A0A9R1T1Z0</accession>
<dbReference type="SUPFAM" id="SSF51445">
    <property type="entry name" value="(Trans)glycosidases"/>
    <property type="match status" value="1"/>
</dbReference>
<dbReference type="CTD" id="64772"/>
<evidence type="ECO:0000256" key="5">
    <source>
        <dbReference type="ARBA" id="ARBA00022801"/>
    </source>
</evidence>
<organism evidence="11 12">
    <name type="scientific">Fopius arisanus</name>
    <dbReference type="NCBI Taxonomy" id="64838"/>
    <lineage>
        <taxon>Eukaryota</taxon>
        <taxon>Metazoa</taxon>
        <taxon>Ecdysozoa</taxon>
        <taxon>Arthropoda</taxon>
        <taxon>Hexapoda</taxon>
        <taxon>Insecta</taxon>
        <taxon>Pterygota</taxon>
        <taxon>Neoptera</taxon>
        <taxon>Endopterygota</taxon>
        <taxon>Hymenoptera</taxon>
        <taxon>Apocrita</taxon>
        <taxon>Ichneumonoidea</taxon>
        <taxon>Braconidae</taxon>
        <taxon>Opiinae</taxon>
        <taxon>Fopius</taxon>
    </lineage>
</organism>
<dbReference type="GO" id="GO:0005829">
    <property type="term" value="C:cytosol"/>
    <property type="evidence" value="ECO:0007669"/>
    <property type="project" value="UniProtKB-SubCell"/>
</dbReference>
<evidence type="ECO:0000256" key="3">
    <source>
        <dbReference type="ARBA" id="ARBA00012566"/>
    </source>
</evidence>
<dbReference type="FunFam" id="3.20.20.80:FF:000043">
    <property type="entry name" value="cytosolic endo-beta-N-acetylglucosaminidase"/>
    <property type="match status" value="1"/>
</dbReference>
<evidence type="ECO:0000256" key="6">
    <source>
        <dbReference type="ARBA" id="ARBA00023295"/>
    </source>
</evidence>
<dbReference type="InterPro" id="IPR032979">
    <property type="entry name" value="ENGase"/>
</dbReference>
<comment type="similarity">
    <text evidence="2">Belongs to the glycosyl hydrolase 85 family.</text>
</comment>
<dbReference type="Gene3D" id="2.60.120.260">
    <property type="entry name" value="Galactose-binding domain-like"/>
    <property type="match status" value="1"/>
</dbReference>
<keyword evidence="6" id="KW-0326">Glycosidase</keyword>
<dbReference type="Gene3D" id="3.20.20.80">
    <property type="entry name" value="Glycosidases"/>
    <property type="match status" value="1"/>
</dbReference>
<comment type="subcellular location">
    <subcellularLocation>
        <location evidence="1">Cytoplasm</location>
        <location evidence="1">Cytosol</location>
    </subcellularLocation>
</comment>
<evidence type="ECO:0000313" key="12">
    <source>
        <dbReference type="RefSeq" id="XP_011301389.1"/>
    </source>
</evidence>
<dbReference type="GeneID" id="105265543"/>
<evidence type="ECO:0000313" key="11">
    <source>
        <dbReference type="Proteomes" id="UP000694866"/>
    </source>
</evidence>